<dbReference type="Proteomes" id="UP001420932">
    <property type="component" value="Unassembled WGS sequence"/>
</dbReference>
<comment type="caution">
    <text evidence="2">The sequence shown here is derived from an EMBL/GenBank/DDBJ whole genome shotgun (WGS) entry which is preliminary data.</text>
</comment>
<feature type="compositionally biased region" description="Basic and acidic residues" evidence="1">
    <location>
        <begin position="187"/>
        <end position="200"/>
    </location>
</feature>
<feature type="compositionally biased region" description="Acidic residues" evidence="1">
    <location>
        <begin position="169"/>
        <end position="186"/>
    </location>
</feature>
<protein>
    <submittedName>
        <fullName evidence="2">Uncharacterized protein</fullName>
    </submittedName>
</protein>
<feature type="compositionally biased region" description="Basic residues" evidence="1">
    <location>
        <begin position="131"/>
        <end position="145"/>
    </location>
</feature>
<sequence length="208" mass="23520">MRVELGKKNAQPPPVDAIVAVVAAVTYATKFLSLKLVKVMLPIQLTMEWKRRIGLHCEMIEELLNWNCSNPSTSSARKLPSLMWIHKIYPNVNDIELDSERETYGDDGAEARERGDGRAGEENGESDRAGATRKRSHRHPRRCRETKKETGGGVVEGDDERSEARRDGDEDDEEEEREARADDDERPEASKKETECEMRRRAAGGEAQ</sequence>
<gene>
    <name evidence="2" type="ORF">Syun_027964</name>
</gene>
<keyword evidence="3" id="KW-1185">Reference proteome</keyword>
<evidence type="ECO:0000313" key="2">
    <source>
        <dbReference type="EMBL" id="KAK9093053.1"/>
    </source>
</evidence>
<evidence type="ECO:0000256" key="1">
    <source>
        <dbReference type="SAM" id="MobiDB-lite"/>
    </source>
</evidence>
<proteinExistence type="predicted"/>
<organism evidence="2 3">
    <name type="scientific">Stephania yunnanensis</name>
    <dbReference type="NCBI Taxonomy" id="152371"/>
    <lineage>
        <taxon>Eukaryota</taxon>
        <taxon>Viridiplantae</taxon>
        <taxon>Streptophyta</taxon>
        <taxon>Embryophyta</taxon>
        <taxon>Tracheophyta</taxon>
        <taxon>Spermatophyta</taxon>
        <taxon>Magnoliopsida</taxon>
        <taxon>Ranunculales</taxon>
        <taxon>Menispermaceae</taxon>
        <taxon>Menispermoideae</taxon>
        <taxon>Cissampelideae</taxon>
        <taxon>Stephania</taxon>
    </lineage>
</organism>
<name>A0AAP0ENT4_9MAGN</name>
<dbReference type="EMBL" id="JBBNAF010000012">
    <property type="protein sequence ID" value="KAK9093053.1"/>
    <property type="molecule type" value="Genomic_DNA"/>
</dbReference>
<accession>A0AAP0ENT4</accession>
<feature type="region of interest" description="Disordered" evidence="1">
    <location>
        <begin position="103"/>
        <end position="208"/>
    </location>
</feature>
<dbReference type="AlphaFoldDB" id="A0AAP0ENT4"/>
<reference evidence="2 3" key="1">
    <citation type="submission" date="2024-01" db="EMBL/GenBank/DDBJ databases">
        <title>Genome assemblies of Stephania.</title>
        <authorList>
            <person name="Yang L."/>
        </authorList>
    </citation>
    <scope>NUCLEOTIDE SEQUENCE [LARGE SCALE GENOMIC DNA]</scope>
    <source>
        <strain evidence="2">YNDBR</strain>
        <tissue evidence="2">Leaf</tissue>
    </source>
</reference>
<feature type="compositionally biased region" description="Basic and acidic residues" evidence="1">
    <location>
        <begin position="103"/>
        <end position="130"/>
    </location>
</feature>
<evidence type="ECO:0000313" key="3">
    <source>
        <dbReference type="Proteomes" id="UP001420932"/>
    </source>
</evidence>